<accession>B0NLR0</accession>
<evidence type="ECO:0000313" key="2">
    <source>
        <dbReference type="EMBL" id="EDS16705.1"/>
    </source>
</evidence>
<evidence type="ECO:0000256" key="1">
    <source>
        <dbReference type="SAM" id="Phobius"/>
    </source>
</evidence>
<evidence type="ECO:0000313" key="3">
    <source>
        <dbReference type="Proteomes" id="UP000004713"/>
    </source>
</evidence>
<feature type="transmembrane region" description="Helical" evidence="1">
    <location>
        <begin position="6"/>
        <end position="24"/>
    </location>
</feature>
<gene>
    <name evidence="2" type="ORF">BACSTE_00380</name>
</gene>
<reference evidence="2 3" key="2">
    <citation type="submission" date="2007-11" db="EMBL/GenBank/DDBJ databases">
        <authorList>
            <person name="Fulton L."/>
            <person name="Clifton S."/>
            <person name="Fulton B."/>
            <person name="Xu J."/>
            <person name="Minx P."/>
            <person name="Pepin K.H."/>
            <person name="Johnson M."/>
            <person name="Thiruvilangam P."/>
            <person name="Bhonagiri V."/>
            <person name="Nash W.E."/>
            <person name="Mardis E.R."/>
            <person name="Wilson R.K."/>
        </authorList>
    </citation>
    <scope>NUCLEOTIDE SEQUENCE [LARGE SCALE GENOMIC DNA]</scope>
    <source>
        <strain evidence="2 3">ATCC 43183</strain>
    </source>
</reference>
<protein>
    <submittedName>
        <fullName evidence="2">Uncharacterized protein</fullName>
    </submittedName>
</protein>
<keyword evidence="1" id="KW-1133">Transmembrane helix</keyword>
<dbReference type="AlphaFoldDB" id="B0NLR0"/>
<sequence>MEPPIFPAPIIAVFISSCHLKSCLRAKVKILMKKRPKQEGILLSVVSFAG</sequence>
<reference evidence="2 3" key="1">
    <citation type="submission" date="2007-11" db="EMBL/GenBank/DDBJ databases">
        <title>Draft genome sequence of Bacteroides stercoris(ATCC 43183).</title>
        <authorList>
            <person name="Sudarsanam P."/>
            <person name="Ley R."/>
            <person name="Guruge J."/>
            <person name="Turnbaugh P.J."/>
            <person name="Mahowald M."/>
            <person name="Liep D."/>
            <person name="Gordon J."/>
        </authorList>
    </citation>
    <scope>NUCLEOTIDE SEQUENCE [LARGE SCALE GENOMIC DNA]</scope>
    <source>
        <strain evidence="2 3">ATCC 43183</strain>
    </source>
</reference>
<comment type="caution">
    <text evidence="2">The sequence shown here is derived from an EMBL/GenBank/DDBJ whole genome shotgun (WGS) entry which is preliminary data.</text>
</comment>
<proteinExistence type="predicted"/>
<dbReference type="EMBL" id="ABFZ02000014">
    <property type="protein sequence ID" value="EDS16705.1"/>
    <property type="molecule type" value="Genomic_DNA"/>
</dbReference>
<keyword evidence="1" id="KW-0812">Transmembrane</keyword>
<name>B0NLR0_BACSE</name>
<keyword evidence="1" id="KW-0472">Membrane</keyword>
<organism evidence="2 3">
    <name type="scientific">Bacteroides stercoris ATCC 43183</name>
    <dbReference type="NCBI Taxonomy" id="449673"/>
    <lineage>
        <taxon>Bacteria</taxon>
        <taxon>Pseudomonadati</taxon>
        <taxon>Bacteroidota</taxon>
        <taxon>Bacteroidia</taxon>
        <taxon>Bacteroidales</taxon>
        <taxon>Bacteroidaceae</taxon>
        <taxon>Bacteroides</taxon>
    </lineage>
</organism>
<dbReference type="Proteomes" id="UP000004713">
    <property type="component" value="Unassembled WGS sequence"/>
</dbReference>
<dbReference type="HOGENOM" id="CLU_3114763_0_0_10"/>